<feature type="transmembrane region" description="Helical" evidence="2">
    <location>
        <begin position="537"/>
        <end position="558"/>
    </location>
</feature>
<keyword evidence="2" id="KW-0472">Membrane</keyword>
<feature type="region of interest" description="Disordered" evidence="1">
    <location>
        <begin position="56"/>
        <end position="94"/>
    </location>
</feature>
<evidence type="ECO:0008006" key="5">
    <source>
        <dbReference type="Google" id="ProtNLM"/>
    </source>
</evidence>
<proteinExistence type="predicted"/>
<dbReference type="SUPFAM" id="SSF81383">
    <property type="entry name" value="F-box domain"/>
    <property type="match status" value="1"/>
</dbReference>
<evidence type="ECO:0000313" key="3">
    <source>
        <dbReference type="EMBL" id="THW77627.1"/>
    </source>
</evidence>
<protein>
    <recommendedName>
        <fullName evidence="5">F-box domain-containing protein</fullName>
    </recommendedName>
</protein>
<feature type="transmembrane region" description="Helical" evidence="2">
    <location>
        <begin position="510"/>
        <end position="531"/>
    </location>
</feature>
<dbReference type="Proteomes" id="UP000308802">
    <property type="component" value="Unassembled WGS sequence"/>
</dbReference>
<reference evidence="3 4" key="1">
    <citation type="submission" date="2018-10" db="EMBL/GenBank/DDBJ databases">
        <title>Fifty Aureobasidium pullulans genomes reveal a recombining polyextremotolerant generalist.</title>
        <authorList>
            <person name="Gostincar C."/>
            <person name="Turk M."/>
            <person name="Zajc J."/>
            <person name="Gunde-Cimerman N."/>
        </authorList>
    </citation>
    <scope>NUCLEOTIDE SEQUENCE [LARGE SCALE GENOMIC DNA]</scope>
    <source>
        <strain evidence="3 4">EXF-10659</strain>
    </source>
</reference>
<dbReference type="InterPro" id="IPR036047">
    <property type="entry name" value="F-box-like_dom_sf"/>
</dbReference>
<dbReference type="AlphaFoldDB" id="A0A4V4ISG1"/>
<sequence length="563" mass="63814">MATPTAIDSCSYAQSANAMSDESSQYNHSQWTALQISKATCLLTVTITLSLASRGVDSGGTNPHSHVRVESSSSSTDPITKDNMSLTKSSEKPSAIGQLPPDLILSISDHLPIHGVACMALTCKDMFLRNDYLNNIWKRHFSCKKALDQDDYLKVVRPDLISLERLELLEVLLKERPGLAVCDYCQKMRPRRKLGKVCPGRPGIFDPWYRLCRCQPFDPDAMHLKYDVWRIYLSFEHFRQIMYRRRLGEAHGSAPEVISANSDWRLQTCARDYRTAWMEKIEIEPQFAGCNLVLHVTQRILLSRKYLASLNSRGLDRSHLIDLLTTERIKTCHCRDPDNVAELKARTASLLDMDNDSTFEVVREEPNVEKCANCLTEFVLDLHRHPHQGVLELTLDSWTNLGQCKHTFSHEWLTAQSRESDAYTWNQVCHAIVTTVRFSPYPSQQMQLTKSGSAIDHPSLADFNNTGYSSRLAPEPVIHPAMIAFRDFMQAVGVKLKDQLISVARAMGPAISAGVLLILFLTILAVTGYIFYRSCCWIGIMETAVLAMCLITGVYFRLRRYWI</sequence>
<keyword evidence="2" id="KW-1133">Transmembrane helix</keyword>
<comment type="caution">
    <text evidence="3">The sequence shown here is derived from an EMBL/GenBank/DDBJ whole genome shotgun (WGS) entry which is preliminary data.</text>
</comment>
<gene>
    <name evidence="3" type="ORF">D6D19_02110</name>
</gene>
<dbReference type="EMBL" id="QZAO01000036">
    <property type="protein sequence ID" value="THW77627.1"/>
    <property type="molecule type" value="Genomic_DNA"/>
</dbReference>
<evidence type="ECO:0000256" key="2">
    <source>
        <dbReference type="SAM" id="Phobius"/>
    </source>
</evidence>
<name>A0A4V4ISG1_AURPU</name>
<evidence type="ECO:0000313" key="4">
    <source>
        <dbReference type="Proteomes" id="UP000308802"/>
    </source>
</evidence>
<organism evidence="3 4">
    <name type="scientific">Aureobasidium pullulans</name>
    <name type="common">Black yeast</name>
    <name type="synonym">Pullularia pullulans</name>
    <dbReference type="NCBI Taxonomy" id="5580"/>
    <lineage>
        <taxon>Eukaryota</taxon>
        <taxon>Fungi</taxon>
        <taxon>Dikarya</taxon>
        <taxon>Ascomycota</taxon>
        <taxon>Pezizomycotina</taxon>
        <taxon>Dothideomycetes</taxon>
        <taxon>Dothideomycetidae</taxon>
        <taxon>Dothideales</taxon>
        <taxon>Saccotheciaceae</taxon>
        <taxon>Aureobasidium</taxon>
    </lineage>
</organism>
<evidence type="ECO:0000256" key="1">
    <source>
        <dbReference type="SAM" id="MobiDB-lite"/>
    </source>
</evidence>
<accession>A0A4V4ISG1</accession>
<feature type="compositionally biased region" description="Polar residues" evidence="1">
    <location>
        <begin position="76"/>
        <end position="88"/>
    </location>
</feature>
<keyword evidence="2" id="KW-0812">Transmembrane</keyword>